<dbReference type="PROSITE" id="PS51782">
    <property type="entry name" value="LYSM"/>
    <property type="match status" value="1"/>
</dbReference>
<protein>
    <recommendedName>
        <fullName evidence="1">LysM domain-containing protein</fullName>
    </recommendedName>
</protein>
<dbReference type="PANTHER" id="PTHR38731">
    <property type="entry name" value="LIPL45-RELATED LIPOPROTEIN-RELATED"/>
    <property type="match status" value="1"/>
</dbReference>
<dbReference type="Pfam" id="PF04773">
    <property type="entry name" value="FecR"/>
    <property type="match status" value="1"/>
</dbReference>
<accession>A0A2A4HFW0</accession>
<dbReference type="Proteomes" id="UP000218677">
    <property type="component" value="Unassembled WGS sequence"/>
</dbReference>
<dbReference type="InterPro" id="IPR018392">
    <property type="entry name" value="LysM"/>
</dbReference>
<dbReference type="Gene3D" id="3.10.350.10">
    <property type="entry name" value="LysM domain"/>
    <property type="match status" value="1"/>
</dbReference>
<dbReference type="CDD" id="cd00118">
    <property type="entry name" value="LysM"/>
    <property type="match status" value="1"/>
</dbReference>
<dbReference type="Pfam" id="PF01476">
    <property type="entry name" value="LysM"/>
    <property type="match status" value="1"/>
</dbReference>
<name>A0A2A4HFW0_9GAMM</name>
<sequence length="436" mass="48496">MKTSFFRNSQPIKVLACHYSSIGRFFLQGLMLGIILWLLAASANASDESASYHRVIPGDTLWNISERYYGTPAEWPVLQQLNTIQEPEKLQPDTLVDLGFFSPFPLTVLYKSGEAWLIRGSNEVSLERGDTIDAGAILQTGRGTSLALQMSDGARVVVPSMSRVVLMREGSKGITFFLEQGEVESYVPTGRAQQRAYNIKTNTGVLGVRGTHFRARYEDEALLTSIYEGSIVAQAQVGFEQVSMGAGEGARVGMVGDIQVVPLLQSPDDVNITSLMDNGVQIDILSPMLGSFYRAQIAQDPSFLNILRDQRSSDSQVRFDPLPPGFYHLRIAPIDALGIEGWSATFVIHHHGNQVSVEQKESAWVFEWSHRAQNSYRLQLAADHEFTRVLLDYEPQGKGPLKISRLPENEVYWRVVSLDERAEISIILDTGKLNDT</sequence>
<comment type="caution">
    <text evidence="2">The sequence shown here is derived from an EMBL/GenBank/DDBJ whole genome shotgun (WGS) entry which is preliminary data.</text>
</comment>
<dbReference type="InterPro" id="IPR006860">
    <property type="entry name" value="FecR"/>
</dbReference>
<dbReference type="Gene3D" id="2.60.120.1440">
    <property type="match status" value="1"/>
</dbReference>
<organism evidence="2 3">
    <name type="scientific">Vreelandella nigrificans</name>
    <dbReference type="NCBI Taxonomy" id="2042704"/>
    <lineage>
        <taxon>Bacteria</taxon>
        <taxon>Pseudomonadati</taxon>
        <taxon>Pseudomonadota</taxon>
        <taxon>Gammaproteobacteria</taxon>
        <taxon>Oceanospirillales</taxon>
        <taxon>Halomonadaceae</taxon>
        <taxon>Vreelandella</taxon>
    </lineage>
</organism>
<feature type="domain" description="LysM" evidence="1">
    <location>
        <begin position="51"/>
        <end position="98"/>
    </location>
</feature>
<evidence type="ECO:0000259" key="1">
    <source>
        <dbReference type="PROSITE" id="PS51782"/>
    </source>
</evidence>
<evidence type="ECO:0000313" key="3">
    <source>
        <dbReference type="Proteomes" id="UP000218677"/>
    </source>
</evidence>
<dbReference type="OrthoDB" id="9813091at2"/>
<keyword evidence="3" id="KW-1185">Reference proteome</keyword>
<dbReference type="InterPro" id="IPR036779">
    <property type="entry name" value="LysM_dom_sf"/>
</dbReference>
<proteinExistence type="predicted"/>
<dbReference type="PANTHER" id="PTHR38731:SF1">
    <property type="entry name" value="FECR PROTEIN DOMAIN-CONTAINING PROTEIN"/>
    <property type="match status" value="1"/>
</dbReference>
<dbReference type="SMART" id="SM00257">
    <property type="entry name" value="LysM"/>
    <property type="match status" value="1"/>
</dbReference>
<dbReference type="EMBL" id="NWUX01000041">
    <property type="protein sequence ID" value="PCF93486.1"/>
    <property type="molecule type" value="Genomic_DNA"/>
</dbReference>
<dbReference type="AlphaFoldDB" id="A0A2A4HFW0"/>
<reference evidence="3" key="1">
    <citation type="submission" date="2017-09" db="EMBL/GenBank/DDBJ databases">
        <authorList>
            <person name="Cho G.-S."/>
            <person name="Oguntoyinbo F.A."/>
            <person name="Cnockaert M."/>
            <person name="Kabisch J."/>
            <person name="Neve H."/>
            <person name="Bockelmann W."/>
            <person name="Wenning M."/>
            <person name="Franz C.M."/>
            <person name="Vandamme P."/>
        </authorList>
    </citation>
    <scope>NUCLEOTIDE SEQUENCE [LARGE SCALE GENOMIC DNA]</scope>
    <source>
        <strain evidence="3">MBT G8648</strain>
    </source>
</reference>
<evidence type="ECO:0000313" key="2">
    <source>
        <dbReference type="EMBL" id="PCF93486.1"/>
    </source>
</evidence>
<dbReference type="RefSeq" id="WP_096655434.1">
    <property type="nucleotide sequence ID" value="NZ_NWUX01000041.1"/>
</dbReference>
<gene>
    <name evidence="2" type="ORF">CPA45_22105</name>
</gene>